<evidence type="ECO:0000313" key="3">
    <source>
        <dbReference type="Proteomes" id="UP000053475"/>
    </source>
</evidence>
<proteinExistence type="predicted"/>
<evidence type="ECO:0008006" key="4">
    <source>
        <dbReference type="Google" id="ProtNLM"/>
    </source>
</evidence>
<feature type="signal peptide" evidence="1">
    <location>
        <begin position="1"/>
        <end position="17"/>
    </location>
</feature>
<feature type="chain" id="PRO_5002130289" description="Hydrophobic surface binding protein A" evidence="1">
    <location>
        <begin position="18"/>
        <end position="174"/>
    </location>
</feature>
<gene>
    <name evidence="2" type="ORF">HK57_00041</name>
</gene>
<comment type="caution">
    <text evidence="2">The sequence shown here is derived from an EMBL/GenBank/DDBJ whole genome shotgun (WGS) entry which is preliminary data.</text>
</comment>
<dbReference type="PANTHER" id="PTHR38123">
    <property type="entry name" value="CELL WALL SERINE-THREONINE-RICH GALACTOMANNOPROTEIN MP1 (AFU_ORTHOLOGUE AFUA_4G03240)"/>
    <property type="match status" value="1"/>
</dbReference>
<keyword evidence="3" id="KW-1185">Reference proteome</keyword>
<dbReference type="EMBL" id="JOMC01000144">
    <property type="protein sequence ID" value="KIA75492.1"/>
    <property type="molecule type" value="Genomic_DNA"/>
</dbReference>
<sequence length="174" mass="17935">MLAKPLVTLLLATSASATRLQQRDAVTVLVDLYGIETDITALSTTLDSFDGTLNGAVNVEYAEIDLENGLNKAINDAIASDTFAAASSTRVTTSVTGLEPDILSILDKLVDNKAGFTSAGVVSIVLANLHSLQNLTDTLSVEIQAKVTATDKATIAAGTVGVDSAYASAIEAFS</sequence>
<name>A0A0C1E1P6_ASPUT</name>
<evidence type="ECO:0000256" key="1">
    <source>
        <dbReference type="SAM" id="SignalP"/>
    </source>
</evidence>
<protein>
    <recommendedName>
        <fullName evidence="4">Hydrophobic surface binding protein A</fullName>
    </recommendedName>
</protein>
<dbReference type="GO" id="GO:0005576">
    <property type="term" value="C:extracellular region"/>
    <property type="evidence" value="ECO:0007669"/>
    <property type="project" value="TreeGrafter"/>
</dbReference>
<dbReference type="InterPro" id="IPR021054">
    <property type="entry name" value="Cell_wall_mannoprotein_1"/>
</dbReference>
<dbReference type="Proteomes" id="UP000053475">
    <property type="component" value="Unassembled WGS sequence"/>
</dbReference>
<dbReference type="Gene3D" id="1.20.1280.140">
    <property type="match status" value="1"/>
</dbReference>
<dbReference type="Pfam" id="PF12296">
    <property type="entry name" value="HsbA"/>
    <property type="match status" value="1"/>
</dbReference>
<dbReference type="PANTHER" id="PTHR38123:SF1">
    <property type="entry name" value="HYDROPHOBIC SURFACE BINDING PROTEIN"/>
    <property type="match status" value="1"/>
</dbReference>
<organism evidence="2 3">
    <name type="scientific">Aspergillus ustus</name>
    <dbReference type="NCBI Taxonomy" id="40382"/>
    <lineage>
        <taxon>Eukaryota</taxon>
        <taxon>Fungi</taxon>
        <taxon>Dikarya</taxon>
        <taxon>Ascomycota</taxon>
        <taxon>Pezizomycotina</taxon>
        <taxon>Eurotiomycetes</taxon>
        <taxon>Eurotiomycetidae</taxon>
        <taxon>Eurotiales</taxon>
        <taxon>Aspergillaceae</taxon>
        <taxon>Aspergillus</taxon>
        <taxon>Aspergillus subgen. Nidulantes</taxon>
    </lineage>
</organism>
<reference evidence="2 3" key="1">
    <citation type="submission" date="2014-11" db="EMBL/GenBank/DDBJ databases">
        <title>Genomics derived discovery of secondary metabolites biosynthetic gene clusters in Aspergillus ustus.</title>
        <authorList>
            <person name="Pi B."/>
            <person name="Dai F."/>
            <person name="Song X."/>
            <person name="Zhu C."/>
            <person name="Li H."/>
            <person name="Yu D."/>
        </authorList>
    </citation>
    <scope>NUCLEOTIDE SEQUENCE [LARGE SCALE GENOMIC DNA]</scope>
    <source>
        <strain evidence="2 3">3.3904</strain>
    </source>
</reference>
<keyword evidence="1" id="KW-0732">Signal</keyword>
<evidence type="ECO:0000313" key="2">
    <source>
        <dbReference type="EMBL" id="KIA75492.1"/>
    </source>
</evidence>
<dbReference type="AlphaFoldDB" id="A0A0C1E1P6"/>
<accession>A0A0C1E1P6</accession>